<evidence type="ECO:0000313" key="1">
    <source>
        <dbReference type="EMBL" id="HAN29919.1"/>
    </source>
</evidence>
<protein>
    <submittedName>
        <fullName evidence="1">Uncharacterized protein</fullName>
    </submittedName>
</protein>
<gene>
    <name evidence="1" type="ORF">DCP75_19810</name>
</gene>
<dbReference type="EMBL" id="DMND01000270">
    <property type="protein sequence ID" value="HAN29919.1"/>
    <property type="molecule type" value="Genomic_DNA"/>
</dbReference>
<accession>A0A3C1KTA5</accession>
<organism evidence="1 2">
    <name type="scientific">Haliea salexigens</name>
    <dbReference type="NCBI Taxonomy" id="287487"/>
    <lineage>
        <taxon>Bacteria</taxon>
        <taxon>Pseudomonadati</taxon>
        <taxon>Pseudomonadota</taxon>
        <taxon>Gammaproteobacteria</taxon>
        <taxon>Cellvibrionales</taxon>
        <taxon>Halieaceae</taxon>
        <taxon>Haliea</taxon>
    </lineage>
</organism>
<sequence length="166" mass="18193">MAQNPNKSIPRDQFLTIAVNLLYKAFLENRRTEAKNVFRDMATGRTVHLTNVVMEDKSQVRFDVALDHSEYRGKLNFGAFRASLAMLVAQLSDALRAGKDIKVFSEQNNPDNVVFGLSAATEDEGEVNVMVLGADSNTARGSIELRLQYLDPAQFAAEAQATPAGG</sequence>
<dbReference type="AlphaFoldDB" id="A0A3C1KTA5"/>
<proteinExistence type="predicted"/>
<dbReference type="STRING" id="1121937.GCA_000423125_01196"/>
<reference evidence="1 2" key="1">
    <citation type="journal article" date="2018" name="Nat. Biotechnol.">
        <title>A standardized bacterial taxonomy based on genome phylogeny substantially revises the tree of life.</title>
        <authorList>
            <person name="Parks D.H."/>
            <person name="Chuvochina M."/>
            <person name="Waite D.W."/>
            <person name="Rinke C."/>
            <person name="Skarshewski A."/>
            <person name="Chaumeil P.A."/>
            <person name="Hugenholtz P."/>
        </authorList>
    </citation>
    <scope>NUCLEOTIDE SEQUENCE [LARGE SCALE GENOMIC DNA]</scope>
    <source>
        <strain evidence="1">UBA9158</strain>
    </source>
</reference>
<evidence type="ECO:0000313" key="2">
    <source>
        <dbReference type="Proteomes" id="UP000259273"/>
    </source>
</evidence>
<comment type="caution">
    <text evidence="1">The sequence shown here is derived from an EMBL/GenBank/DDBJ whole genome shotgun (WGS) entry which is preliminary data.</text>
</comment>
<dbReference type="Proteomes" id="UP000259273">
    <property type="component" value="Unassembled WGS sequence"/>
</dbReference>
<name>A0A3C1KTA5_9GAMM</name>